<feature type="non-terminal residue" evidence="1">
    <location>
        <position position="149"/>
    </location>
</feature>
<name>A0AAD5D8S5_AMBAR</name>
<evidence type="ECO:0000313" key="2">
    <source>
        <dbReference type="Proteomes" id="UP001206925"/>
    </source>
</evidence>
<sequence>LKCPLRGSTPGLEVIPSSGPPLRRHPKKKSFLFVSAMIPSKSLAYCSTCLQRISSPLCTPTVMDSITSRGLLQAEKSLHFTRACTTISDCGYTVEMRVRAAIAKRAFNYRDTCSVSTLQSVDDSAARFASHLIGALWRFTPAALYVIHG</sequence>
<reference evidence="1" key="1">
    <citation type="submission" date="2022-06" db="EMBL/GenBank/DDBJ databases">
        <title>Uncovering the hologenomic basis of an extraordinary plant invasion.</title>
        <authorList>
            <person name="Bieker V.C."/>
            <person name="Martin M.D."/>
            <person name="Gilbert T."/>
            <person name="Hodgins K."/>
            <person name="Battlay P."/>
            <person name="Petersen B."/>
            <person name="Wilson J."/>
        </authorList>
    </citation>
    <scope>NUCLEOTIDE SEQUENCE</scope>
    <source>
        <strain evidence="1">AA19_3_7</strain>
        <tissue evidence="1">Leaf</tissue>
    </source>
</reference>
<dbReference type="EMBL" id="JAMZMK010001314">
    <property type="protein sequence ID" value="KAI7755294.1"/>
    <property type="molecule type" value="Genomic_DNA"/>
</dbReference>
<dbReference type="Proteomes" id="UP001206925">
    <property type="component" value="Unassembled WGS sequence"/>
</dbReference>
<proteinExistence type="predicted"/>
<evidence type="ECO:0000313" key="1">
    <source>
        <dbReference type="EMBL" id="KAI7755294.1"/>
    </source>
</evidence>
<dbReference type="AlphaFoldDB" id="A0AAD5D8S5"/>
<keyword evidence="2" id="KW-1185">Reference proteome</keyword>
<protein>
    <submittedName>
        <fullName evidence="1">Uncharacterized protein</fullName>
    </submittedName>
</protein>
<accession>A0AAD5D8S5</accession>
<organism evidence="1 2">
    <name type="scientific">Ambrosia artemisiifolia</name>
    <name type="common">Common ragweed</name>
    <dbReference type="NCBI Taxonomy" id="4212"/>
    <lineage>
        <taxon>Eukaryota</taxon>
        <taxon>Viridiplantae</taxon>
        <taxon>Streptophyta</taxon>
        <taxon>Embryophyta</taxon>
        <taxon>Tracheophyta</taxon>
        <taxon>Spermatophyta</taxon>
        <taxon>Magnoliopsida</taxon>
        <taxon>eudicotyledons</taxon>
        <taxon>Gunneridae</taxon>
        <taxon>Pentapetalae</taxon>
        <taxon>asterids</taxon>
        <taxon>campanulids</taxon>
        <taxon>Asterales</taxon>
        <taxon>Asteraceae</taxon>
        <taxon>Asteroideae</taxon>
        <taxon>Heliantheae alliance</taxon>
        <taxon>Heliantheae</taxon>
        <taxon>Ambrosia</taxon>
    </lineage>
</organism>
<gene>
    <name evidence="1" type="ORF">M8C21_004873</name>
</gene>
<comment type="caution">
    <text evidence="1">The sequence shown here is derived from an EMBL/GenBank/DDBJ whole genome shotgun (WGS) entry which is preliminary data.</text>
</comment>